<dbReference type="Proteomes" id="UP000663722">
    <property type="component" value="Chromosome"/>
</dbReference>
<evidence type="ECO:0000313" key="3">
    <source>
        <dbReference type="Proteomes" id="UP000663722"/>
    </source>
</evidence>
<keyword evidence="1" id="KW-0472">Membrane</keyword>
<feature type="transmembrane region" description="Helical" evidence="1">
    <location>
        <begin position="46"/>
        <end position="68"/>
    </location>
</feature>
<keyword evidence="1" id="KW-0812">Transmembrane</keyword>
<protein>
    <submittedName>
        <fullName evidence="2">Uncharacterized protein</fullName>
    </submittedName>
</protein>
<proteinExistence type="predicted"/>
<reference evidence="2" key="1">
    <citation type="journal article" date="2021" name="Microb. Physiol.">
        <title>Proteogenomic Insights into the Physiology of Marine, Sulfate-Reducing, Filamentous Desulfonema limicola and Desulfonema magnum.</title>
        <authorList>
            <person name="Schnaars V."/>
            <person name="Wohlbrand L."/>
            <person name="Scheve S."/>
            <person name="Hinrichs C."/>
            <person name="Reinhardt R."/>
            <person name="Rabus R."/>
        </authorList>
    </citation>
    <scope>NUCLEOTIDE SEQUENCE</scope>
    <source>
        <strain evidence="2">4be13</strain>
    </source>
</reference>
<dbReference type="RefSeq" id="WP_207680538.1">
    <property type="nucleotide sequence ID" value="NZ_CP061800.1"/>
</dbReference>
<keyword evidence="1" id="KW-1133">Transmembrane helix</keyword>
<dbReference type="AlphaFoldDB" id="A0A975GW12"/>
<evidence type="ECO:0000256" key="1">
    <source>
        <dbReference type="SAM" id="Phobius"/>
    </source>
</evidence>
<evidence type="ECO:0000313" key="2">
    <source>
        <dbReference type="EMBL" id="QTA93718.1"/>
    </source>
</evidence>
<sequence>MKEENISALCKFLLFLVRPEDSAELYAAPGKTHLLKTYHFSNSDMPAYAGKIKAGFWIVISVLIAIGLA</sequence>
<dbReference type="KEGG" id="dmm:dnm_098220"/>
<dbReference type="EMBL" id="CP061800">
    <property type="protein sequence ID" value="QTA93718.1"/>
    <property type="molecule type" value="Genomic_DNA"/>
</dbReference>
<accession>A0A975GW12</accession>
<name>A0A975GW12_9BACT</name>
<organism evidence="2 3">
    <name type="scientific">Desulfonema magnum</name>
    <dbReference type="NCBI Taxonomy" id="45655"/>
    <lineage>
        <taxon>Bacteria</taxon>
        <taxon>Pseudomonadati</taxon>
        <taxon>Thermodesulfobacteriota</taxon>
        <taxon>Desulfobacteria</taxon>
        <taxon>Desulfobacterales</taxon>
        <taxon>Desulfococcaceae</taxon>
        <taxon>Desulfonema</taxon>
    </lineage>
</organism>
<keyword evidence="3" id="KW-1185">Reference proteome</keyword>
<gene>
    <name evidence="2" type="ORF">dnm_098220</name>
</gene>